<dbReference type="EMBL" id="FQZA01000004">
    <property type="protein sequence ID" value="SHJ00711.1"/>
    <property type="molecule type" value="Genomic_DNA"/>
</dbReference>
<feature type="transmembrane region" description="Helical" evidence="8">
    <location>
        <begin position="182"/>
        <end position="204"/>
    </location>
</feature>
<evidence type="ECO:0000256" key="1">
    <source>
        <dbReference type="ARBA" id="ARBA00004651"/>
    </source>
</evidence>
<dbReference type="InterPro" id="IPR002781">
    <property type="entry name" value="TM_pro_TauE-like"/>
</dbReference>
<comment type="similarity">
    <text evidence="2 8">Belongs to the 4-toluene sulfonate uptake permease (TSUP) (TC 2.A.102) family.</text>
</comment>
<feature type="transmembrane region" description="Helical" evidence="8">
    <location>
        <begin position="238"/>
        <end position="259"/>
    </location>
</feature>
<dbReference type="AlphaFoldDB" id="A0A1M6FSP2"/>
<dbReference type="Proteomes" id="UP000184040">
    <property type="component" value="Unassembled WGS sequence"/>
</dbReference>
<evidence type="ECO:0000256" key="6">
    <source>
        <dbReference type="ARBA" id="ARBA00022989"/>
    </source>
</evidence>
<evidence type="ECO:0000256" key="2">
    <source>
        <dbReference type="ARBA" id="ARBA00009142"/>
    </source>
</evidence>
<gene>
    <name evidence="9" type="ORF">SAMN04488012_10460</name>
</gene>
<keyword evidence="10" id="KW-1185">Reference proteome</keyword>
<feature type="transmembrane region" description="Helical" evidence="8">
    <location>
        <begin position="12"/>
        <end position="30"/>
    </location>
</feature>
<accession>A0A1M6FSP2</accession>
<keyword evidence="3" id="KW-0813">Transport</keyword>
<dbReference type="GO" id="GO:0005886">
    <property type="term" value="C:plasma membrane"/>
    <property type="evidence" value="ECO:0007669"/>
    <property type="project" value="UniProtKB-SubCell"/>
</dbReference>
<keyword evidence="4 8" id="KW-1003">Cell membrane</keyword>
<evidence type="ECO:0000313" key="9">
    <source>
        <dbReference type="EMBL" id="SHJ00711.1"/>
    </source>
</evidence>
<keyword evidence="6 8" id="KW-1133">Transmembrane helix</keyword>
<evidence type="ECO:0000256" key="4">
    <source>
        <dbReference type="ARBA" id="ARBA00022475"/>
    </source>
</evidence>
<evidence type="ECO:0000256" key="5">
    <source>
        <dbReference type="ARBA" id="ARBA00022692"/>
    </source>
</evidence>
<dbReference type="Pfam" id="PF01925">
    <property type="entry name" value="TauE"/>
    <property type="match status" value="1"/>
</dbReference>
<evidence type="ECO:0000313" key="10">
    <source>
        <dbReference type="Proteomes" id="UP000184040"/>
    </source>
</evidence>
<organism evidence="9 10">
    <name type="scientific">Palleronia salina</name>
    <dbReference type="NCBI Taxonomy" id="313368"/>
    <lineage>
        <taxon>Bacteria</taxon>
        <taxon>Pseudomonadati</taxon>
        <taxon>Pseudomonadota</taxon>
        <taxon>Alphaproteobacteria</taxon>
        <taxon>Rhodobacterales</taxon>
        <taxon>Roseobacteraceae</taxon>
        <taxon>Palleronia</taxon>
    </lineage>
</organism>
<dbReference type="PANTHER" id="PTHR30269:SF37">
    <property type="entry name" value="MEMBRANE TRANSPORTER PROTEIN"/>
    <property type="match status" value="1"/>
</dbReference>
<keyword evidence="7 8" id="KW-0472">Membrane</keyword>
<reference evidence="9 10" key="1">
    <citation type="submission" date="2016-11" db="EMBL/GenBank/DDBJ databases">
        <authorList>
            <person name="Jaros S."/>
            <person name="Januszkiewicz K."/>
            <person name="Wedrychowicz H."/>
        </authorList>
    </citation>
    <scope>NUCLEOTIDE SEQUENCE [LARGE SCALE GENOMIC DNA]</scope>
    <source>
        <strain evidence="9 10">DSM 26892</strain>
    </source>
</reference>
<evidence type="ECO:0000256" key="7">
    <source>
        <dbReference type="ARBA" id="ARBA00023136"/>
    </source>
</evidence>
<feature type="transmembrane region" description="Helical" evidence="8">
    <location>
        <begin position="210"/>
        <end position="231"/>
    </location>
</feature>
<name>A0A1M6FSP2_9RHOB</name>
<proteinExistence type="inferred from homology"/>
<feature type="transmembrane region" description="Helical" evidence="8">
    <location>
        <begin position="86"/>
        <end position="104"/>
    </location>
</feature>
<protein>
    <recommendedName>
        <fullName evidence="8">Probable membrane transporter protein</fullName>
    </recommendedName>
</protein>
<dbReference type="PANTHER" id="PTHR30269">
    <property type="entry name" value="TRANSMEMBRANE PROTEIN YFCA"/>
    <property type="match status" value="1"/>
</dbReference>
<evidence type="ECO:0000256" key="8">
    <source>
        <dbReference type="RuleBase" id="RU363041"/>
    </source>
</evidence>
<comment type="subcellular location">
    <subcellularLocation>
        <location evidence="1 8">Cell membrane</location>
        <topology evidence="1 8">Multi-pass membrane protein</topology>
    </subcellularLocation>
</comment>
<dbReference type="STRING" id="313368.SAMN04488012_10460"/>
<feature type="transmembrane region" description="Helical" evidence="8">
    <location>
        <begin position="42"/>
        <end position="66"/>
    </location>
</feature>
<keyword evidence="5 8" id="KW-0812">Transmembrane</keyword>
<dbReference type="InterPro" id="IPR052017">
    <property type="entry name" value="TSUP"/>
</dbReference>
<feature type="transmembrane region" description="Helical" evidence="8">
    <location>
        <begin position="110"/>
        <end position="127"/>
    </location>
</feature>
<evidence type="ECO:0000256" key="3">
    <source>
        <dbReference type="ARBA" id="ARBA00022448"/>
    </source>
</evidence>
<sequence length="260" mass="27146">MGEALGGKGRMELTLGFFAVAIPAVLYAGISKGGFGSGAAFGAAVLLALVVPPGDALAVMLPLLMLMDVTALRPYWRKWDGEAARVLILGAAPGVALAALVYTIVAPEVFGLLIGLIALGFVAFQMARARGWLRVEGLPAGRIAGACWGLAAGFTSFISHAGGPPAAVYLLSRKVAKTDYQATTVIVFWAVNLMKFVPYAGLGIFTPTSLMAGVILSPFAVIGIWLGVIAHRRIPERLFFAVTYLMLLASGARLVWGALA</sequence>